<evidence type="ECO:0000313" key="2">
    <source>
        <dbReference type="EMBL" id="QDS68599.1"/>
    </source>
</evidence>
<sequence length="176" mass="19744">MSKAPTFKTQTLNTSSPPTSPLAHETSALDIMSLTVYVDRELVRAEIFEIDDRYVAPAFNPTINNSTRDLILVEATALNEARLLCGEAMTLVTKKAARSNNHPEIASAHSHKSANHTKMKRSNCPYPENLKALLPVFIQNDAKDDYFYTDQAVKKLLYYRRNRELFALVIGPGPSY</sequence>
<evidence type="ECO:0000256" key="1">
    <source>
        <dbReference type="SAM" id="MobiDB-lite"/>
    </source>
</evidence>
<feature type="region of interest" description="Disordered" evidence="1">
    <location>
        <begin position="1"/>
        <end position="23"/>
    </location>
</feature>
<dbReference type="AlphaFoldDB" id="A0A517KYY3"/>
<accession>A0A517KYY3</accession>
<feature type="region of interest" description="Disordered" evidence="1">
    <location>
        <begin position="100"/>
        <end position="120"/>
    </location>
</feature>
<dbReference type="EMBL" id="CP042186">
    <property type="protein sequence ID" value="QDS68599.1"/>
    <property type="molecule type" value="Genomic_DNA"/>
</dbReference>
<reference evidence="2 3" key="1">
    <citation type="submission" date="2019-07" db="EMBL/GenBank/DDBJ databases">
        <title>Finished genome of Venturia effusa.</title>
        <authorList>
            <person name="Young C.A."/>
            <person name="Cox M.P."/>
            <person name="Ganley A.R.D."/>
            <person name="David W.J."/>
        </authorList>
    </citation>
    <scope>NUCLEOTIDE SEQUENCE [LARGE SCALE GENOMIC DNA]</scope>
    <source>
        <strain evidence="3">albino</strain>
    </source>
</reference>
<dbReference type="OrthoDB" id="3231004at2759"/>
<dbReference type="STRING" id="50376.A0A517KYY3"/>
<keyword evidence="3" id="KW-1185">Reference proteome</keyword>
<organism evidence="2 3">
    <name type="scientific">Venturia effusa</name>
    <dbReference type="NCBI Taxonomy" id="50376"/>
    <lineage>
        <taxon>Eukaryota</taxon>
        <taxon>Fungi</taxon>
        <taxon>Dikarya</taxon>
        <taxon>Ascomycota</taxon>
        <taxon>Pezizomycotina</taxon>
        <taxon>Dothideomycetes</taxon>
        <taxon>Pleosporomycetidae</taxon>
        <taxon>Venturiales</taxon>
        <taxon>Venturiaceae</taxon>
        <taxon>Venturia</taxon>
    </lineage>
</organism>
<protein>
    <submittedName>
        <fullName evidence="2">Uncharacterized protein</fullName>
    </submittedName>
</protein>
<gene>
    <name evidence="2" type="ORF">FKW77_000854</name>
</gene>
<feature type="compositionally biased region" description="Polar residues" evidence="1">
    <location>
        <begin position="7"/>
        <end position="17"/>
    </location>
</feature>
<evidence type="ECO:0000313" key="3">
    <source>
        <dbReference type="Proteomes" id="UP000316270"/>
    </source>
</evidence>
<name>A0A517KYY3_9PEZI</name>
<dbReference type="Proteomes" id="UP000316270">
    <property type="component" value="Chromosome 2"/>
</dbReference>
<proteinExistence type="predicted"/>
<feature type="compositionally biased region" description="Basic residues" evidence="1">
    <location>
        <begin position="109"/>
        <end position="120"/>
    </location>
</feature>